<keyword evidence="6" id="KW-1185">Reference proteome</keyword>
<name>A0ABD2XCF1_9HYME</name>
<dbReference type="PRINTS" id="PR01415">
    <property type="entry name" value="ANKYRIN"/>
</dbReference>
<comment type="caution">
    <text evidence="5">The sequence shown here is derived from an EMBL/GenBank/DDBJ whole genome shotgun (WGS) entry which is preliminary data.</text>
</comment>
<dbReference type="SMART" id="SM00248">
    <property type="entry name" value="ANK"/>
    <property type="match status" value="4"/>
</dbReference>
<reference evidence="5 6" key="1">
    <citation type="journal article" date="2024" name="bioRxiv">
        <title>A reference genome for Trichogramma kaykai: A tiny desert-dwelling parasitoid wasp with competing sex-ratio distorters.</title>
        <authorList>
            <person name="Culotta J."/>
            <person name="Lindsey A.R."/>
        </authorList>
    </citation>
    <scope>NUCLEOTIDE SEQUENCE [LARGE SCALE GENOMIC DNA]</scope>
    <source>
        <strain evidence="5 6">KSX58</strain>
    </source>
</reference>
<evidence type="ECO:0000256" key="3">
    <source>
        <dbReference type="PROSITE-ProRule" id="PRU00023"/>
    </source>
</evidence>
<organism evidence="5 6">
    <name type="scientific">Trichogramma kaykai</name>
    <dbReference type="NCBI Taxonomy" id="54128"/>
    <lineage>
        <taxon>Eukaryota</taxon>
        <taxon>Metazoa</taxon>
        <taxon>Ecdysozoa</taxon>
        <taxon>Arthropoda</taxon>
        <taxon>Hexapoda</taxon>
        <taxon>Insecta</taxon>
        <taxon>Pterygota</taxon>
        <taxon>Neoptera</taxon>
        <taxon>Endopterygota</taxon>
        <taxon>Hymenoptera</taxon>
        <taxon>Apocrita</taxon>
        <taxon>Proctotrupomorpha</taxon>
        <taxon>Chalcidoidea</taxon>
        <taxon>Trichogrammatidae</taxon>
        <taxon>Trichogramma</taxon>
    </lineage>
</organism>
<feature type="compositionally biased region" description="Basic and acidic residues" evidence="4">
    <location>
        <begin position="524"/>
        <end position="537"/>
    </location>
</feature>
<sequence>MSASDEESDAVHVIESDEDDQNNDVEMDEGDEEDEDDEEDDDDGYIRISGHMNKDGQANQNKLMKLRAKVDWEDEVARMKFFSSFRHLIDHWVGSVPDFRNIFSAVEMDWILAQDMKNADKNDGRTPIIDFVQMSGYKDEGDYDDDNEPLLRRTTPLHQAARVNFFSELPELVDNLFRTYILWGENYVDETGLTHLHVAAKYGCSDAVEGFFMFSSGHPDCVWRETGETPLHLALASGHKYIALQLLSHGADPCLPNLKGMTPLHIICEENDDDEMAETFFKDCDRKLKTLLVDAKDNLDRTPLQLAVANFLPNTVEVLLDRGADLSSFVFPNESYFGDKFVARYVKSEREFKFKLAAGALAVAERLEKREYELDRSDALLIMKLFDKHEMFKTSANLEIEVENIEAFATEAKRLMINSSLSLYDAIKLRPEQAEQQITIADYFNFAKSKSLKRSPLRESREPCIIHLCEMLSRKFFRRWTLDLFSELTRHELPSECYEMIVKQLLNRDLWNICLAATEKNQKDKKDVQLNERERHNPRSRRDRKAPKRLEYF</sequence>
<dbReference type="SUPFAM" id="SSF48403">
    <property type="entry name" value="Ankyrin repeat"/>
    <property type="match status" value="1"/>
</dbReference>
<dbReference type="EMBL" id="JBJJXI010000034">
    <property type="protein sequence ID" value="KAL3402634.1"/>
    <property type="molecule type" value="Genomic_DNA"/>
</dbReference>
<feature type="region of interest" description="Disordered" evidence="4">
    <location>
        <begin position="1"/>
        <end position="56"/>
    </location>
</feature>
<dbReference type="Pfam" id="PF12796">
    <property type="entry name" value="Ank_2"/>
    <property type="match status" value="1"/>
</dbReference>
<evidence type="ECO:0000256" key="1">
    <source>
        <dbReference type="ARBA" id="ARBA00022737"/>
    </source>
</evidence>
<dbReference type="AlphaFoldDB" id="A0ABD2XCF1"/>
<feature type="region of interest" description="Disordered" evidence="4">
    <location>
        <begin position="524"/>
        <end position="553"/>
    </location>
</feature>
<accession>A0ABD2XCF1</accession>
<evidence type="ECO:0000256" key="4">
    <source>
        <dbReference type="SAM" id="MobiDB-lite"/>
    </source>
</evidence>
<feature type="compositionally biased region" description="Basic residues" evidence="4">
    <location>
        <begin position="538"/>
        <end position="547"/>
    </location>
</feature>
<keyword evidence="1" id="KW-0677">Repeat</keyword>
<dbReference type="Gene3D" id="1.25.40.20">
    <property type="entry name" value="Ankyrin repeat-containing domain"/>
    <property type="match status" value="1"/>
</dbReference>
<feature type="repeat" description="ANK" evidence="3">
    <location>
        <begin position="299"/>
        <end position="327"/>
    </location>
</feature>
<evidence type="ECO:0000313" key="5">
    <source>
        <dbReference type="EMBL" id="KAL3402634.1"/>
    </source>
</evidence>
<dbReference type="InterPro" id="IPR036770">
    <property type="entry name" value="Ankyrin_rpt-contain_sf"/>
</dbReference>
<gene>
    <name evidence="5" type="ORF">TKK_004565</name>
</gene>
<evidence type="ECO:0000256" key="2">
    <source>
        <dbReference type="ARBA" id="ARBA00023043"/>
    </source>
</evidence>
<dbReference type="PANTHER" id="PTHR24178">
    <property type="entry name" value="MOLTING PROTEIN MLT-4"/>
    <property type="match status" value="1"/>
</dbReference>
<keyword evidence="2 3" id="KW-0040">ANK repeat</keyword>
<dbReference type="InterPro" id="IPR002110">
    <property type="entry name" value="Ankyrin_rpt"/>
</dbReference>
<feature type="compositionally biased region" description="Acidic residues" evidence="4">
    <location>
        <begin position="16"/>
        <end position="43"/>
    </location>
</feature>
<proteinExistence type="predicted"/>
<protein>
    <submittedName>
        <fullName evidence="5">Uncharacterized protein</fullName>
    </submittedName>
</protein>
<dbReference type="PROSITE" id="PS50088">
    <property type="entry name" value="ANK_REPEAT"/>
    <property type="match status" value="2"/>
</dbReference>
<feature type="repeat" description="ANK" evidence="3">
    <location>
        <begin position="226"/>
        <end position="258"/>
    </location>
</feature>
<evidence type="ECO:0000313" key="6">
    <source>
        <dbReference type="Proteomes" id="UP001627154"/>
    </source>
</evidence>
<dbReference type="Proteomes" id="UP001627154">
    <property type="component" value="Unassembled WGS sequence"/>
</dbReference>
<dbReference type="PROSITE" id="PS50297">
    <property type="entry name" value="ANK_REP_REGION"/>
    <property type="match status" value="2"/>
</dbReference>